<dbReference type="PANTHER" id="PTHR30625">
    <property type="entry name" value="PROTEIN TOLQ"/>
    <property type="match status" value="1"/>
</dbReference>
<evidence type="ECO:0000256" key="6">
    <source>
        <dbReference type="ARBA" id="ARBA00022519"/>
    </source>
</evidence>
<dbReference type="GO" id="GO:0005886">
    <property type="term" value="C:plasma membrane"/>
    <property type="evidence" value="ECO:0007669"/>
    <property type="project" value="UniProtKB-SubCell"/>
</dbReference>
<dbReference type="InterPro" id="IPR002898">
    <property type="entry name" value="MotA_ExbB_proton_chnl"/>
</dbReference>
<keyword evidence="10 13" id="KW-0472">Membrane</keyword>
<feature type="transmembrane region" description="Helical" evidence="13">
    <location>
        <begin position="134"/>
        <end position="154"/>
    </location>
</feature>
<evidence type="ECO:0000256" key="4">
    <source>
        <dbReference type="ARBA" id="ARBA00022448"/>
    </source>
</evidence>
<keyword evidence="6" id="KW-0997">Cell inner membrane</keyword>
<dbReference type="EMBL" id="SLWY01000006">
    <property type="protein sequence ID" value="TCO82030.1"/>
    <property type="molecule type" value="Genomic_DNA"/>
</dbReference>
<accession>A0A4R2L5N5</accession>
<dbReference type="Pfam" id="PF01618">
    <property type="entry name" value="MotA_ExbB"/>
    <property type="match status" value="1"/>
</dbReference>
<proteinExistence type="inferred from homology"/>
<feature type="transmembrane region" description="Helical" evidence="13">
    <location>
        <begin position="22"/>
        <end position="44"/>
    </location>
</feature>
<comment type="subcellular location">
    <subcellularLocation>
        <location evidence="1">Cell inner membrane</location>
        <topology evidence="1">Multi-pass membrane protein</topology>
    </subcellularLocation>
    <subcellularLocation>
        <location evidence="12">Membrane</location>
        <topology evidence="12">Multi-pass membrane protein</topology>
    </subcellularLocation>
</comment>
<comment type="similarity">
    <text evidence="12">Belongs to the exbB/tolQ family.</text>
</comment>
<organism evidence="15 16">
    <name type="scientific">Plasticicumulans lactativorans</name>
    <dbReference type="NCBI Taxonomy" id="1133106"/>
    <lineage>
        <taxon>Bacteria</taxon>
        <taxon>Pseudomonadati</taxon>
        <taxon>Pseudomonadota</taxon>
        <taxon>Gammaproteobacteria</taxon>
        <taxon>Candidatus Competibacteraceae</taxon>
        <taxon>Plasticicumulans</taxon>
    </lineage>
</organism>
<comment type="caution">
    <text evidence="15">The sequence shown here is derived from an EMBL/GenBank/DDBJ whole genome shotgun (WGS) entry which is preliminary data.</text>
</comment>
<feature type="domain" description="MotA/TolQ/ExbB proton channel" evidence="14">
    <location>
        <begin position="108"/>
        <end position="211"/>
    </location>
</feature>
<keyword evidence="5" id="KW-1003">Cell membrane</keyword>
<dbReference type="OrthoDB" id="9805133at2"/>
<keyword evidence="7 13" id="KW-0812">Transmembrane</keyword>
<dbReference type="InterPro" id="IPR050790">
    <property type="entry name" value="ExbB/TolQ_transport"/>
</dbReference>
<dbReference type="Proteomes" id="UP000295765">
    <property type="component" value="Unassembled WGS sequence"/>
</dbReference>
<keyword evidence="16" id="KW-1185">Reference proteome</keyword>
<evidence type="ECO:0000256" key="10">
    <source>
        <dbReference type="ARBA" id="ARBA00023136"/>
    </source>
</evidence>
<dbReference type="AlphaFoldDB" id="A0A4R2L5N5"/>
<evidence type="ECO:0000256" key="8">
    <source>
        <dbReference type="ARBA" id="ARBA00022927"/>
    </source>
</evidence>
<evidence type="ECO:0000256" key="7">
    <source>
        <dbReference type="ARBA" id="ARBA00022692"/>
    </source>
</evidence>
<dbReference type="GO" id="GO:0017038">
    <property type="term" value="P:protein import"/>
    <property type="evidence" value="ECO:0007669"/>
    <property type="project" value="TreeGrafter"/>
</dbReference>
<comment type="function">
    <text evidence="11">Involved in the TonB-dependent energy-dependent transport of various receptor-bound substrates. Protects ExbD from proteolytic degradation and functionally stabilizes TonB.</text>
</comment>
<dbReference type="PANTHER" id="PTHR30625:SF14">
    <property type="entry name" value="BIOPOLYMER TRANSPORT PROTEIN EXBB"/>
    <property type="match status" value="1"/>
</dbReference>
<sequence length="251" mass="26501">MYEEWLTRLPPGLVHLLEQGDAVSAATAATLLLMSLAAWTLIVAKGWRLLRLRPARRLARTLWVGTDSVAAARARLDALRPGPFHVLLQHGVEAAHWLDRHGHPPTAAGDAIGAALQQGLNQAAARLEHGMTTLASVGSTAPFVGLLGTVWGIYHALTAIAAQGQAQIDRIAGPVGEALIMTAFGLAVAIPAVLAYNAFTRSQRLLLADLEAFGHALHARLHVELQAAPAASRPPVPAVVERRPLPLAQGA</sequence>
<evidence type="ECO:0000256" key="5">
    <source>
        <dbReference type="ARBA" id="ARBA00022475"/>
    </source>
</evidence>
<evidence type="ECO:0000256" key="1">
    <source>
        <dbReference type="ARBA" id="ARBA00004429"/>
    </source>
</evidence>
<comment type="subunit">
    <text evidence="2">The accessory proteins ExbB and ExbD seem to form a complex with TonB.</text>
</comment>
<gene>
    <name evidence="15" type="ORF">EV699_106125</name>
</gene>
<evidence type="ECO:0000259" key="14">
    <source>
        <dbReference type="Pfam" id="PF01618"/>
    </source>
</evidence>
<protein>
    <recommendedName>
        <fullName evidence="3">Biopolymer transport protein ExbB</fullName>
    </recommendedName>
</protein>
<evidence type="ECO:0000256" key="2">
    <source>
        <dbReference type="ARBA" id="ARBA00011471"/>
    </source>
</evidence>
<evidence type="ECO:0000256" key="11">
    <source>
        <dbReference type="ARBA" id="ARBA00024816"/>
    </source>
</evidence>
<evidence type="ECO:0000256" key="13">
    <source>
        <dbReference type="SAM" id="Phobius"/>
    </source>
</evidence>
<dbReference type="RefSeq" id="WP_132540278.1">
    <property type="nucleotide sequence ID" value="NZ_SLWY01000006.1"/>
</dbReference>
<reference evidence="15 16" key="1">
    <citation type="submission" date="2019-03" db="EMBL/GenBank/DDBJ databases">
        <title>Genomic Encyclopedia of Type Strains, Phase IV (KMG-IV): sequencing the most valuable type-strain genomes for metagenomic binning, comparative biology and taxonomic classification.</title>
        <authorList>
            <person name="Goeker M."/>
        </authorList>
    </citation>
    <scope>NUCLEOTIDE SEQUENCE [LARGE SCALE GENOMIC DNA]</scope>
    <source>
        <strain evidence="15 16">DSM 25287</strain>
    </source>
</reference>
<evidence type="ECO:0000256" key="12">
    <source>
        <dbReference type="RuleBase" id="RU004057"/>
    </source>
</evidence>
<keyword evidence="4 12" id="KW-0813">Transport</keyword>
<keyword evidence="8 12" id="KW-0653">Protein transport</keyword>
<keyword evidence="9 13" id="KW-1133">Transmembrane helix</keyword>
<name>A0A4R2L5N5_9GAMM</name>
<feature type="transmembrane region" description="Helical" evidence="13">
    <location>
        <begin position="178"/>
        <end position="199"/>
    </location>
</feature>
<evidence type="ECO:0000313" key="15">
    <source>
        <dbReference type="EMBL" id="TCO82030.1"/>
    </source>
</evidence>
<evidence type="ECO:0000256" key="9">
    <source>
        <dbReference type="ARBA" id="ARBA00022989"/>
    </source>
</evidence>
<evidence type="ECO:0000313" key="16">
    <source>
        <dbReference type="Proteomes" id="UP000295765"/>
    </source>
</evidence>
<evidence type="ECO:0000256" key="3">
    <source>
        <dbReference type="ARBA" id="ARBA00022093"/>
    </source>
</evidence>